<evidence type="ECO:0000256" key="2">
    <source>
        <dbReference type="ARBA" id="ARBA00022475"/>
    </source>
</evidence>
<protein>
    <recommendedName>
        <fullName evidence="6">Na(+)/H(+) antiporter NhaA</fullName>
    </recommendedName>
    <alternativeName>
        <fullName evidence="6">Sodium/proton antiporter NhaA</fullName>
    </alternativeName>
</protein>
<feature type="transmembrane region" description="Helical" evidence="6">
    <location>
        <begin position="323"/>
        <end position="343"/>
    </location>
</feature>
<dbReference type="STRING" id="706587.Desti_3589"/>
<keyword evidence="4 6" id="KW-1133">Transmembrane helix</keyword>
<evidence type="ECO:0000313" key="7">
    <source>
        <dbReference type="EMBL" id="AFM26237.1"/>
    </source>
</evidence>
<feature type="transmembrane region" description="Helical" evidence="6">
    <location>
        <begin position="427"/>
        <end position="447"/>
    </location>
</feature>
<dbReference type="GO" id="GO:0015385">
    <property type="term" value="F:sodium:proton antiporter activity"/>
    <property type="evidence" value="ECO:0007669"/>
    <property type="project" value="UniProtKB-UniRule"/>
</dbReference>
<comment type="subcellular location">
    <subcellularLocation>
        <location evidence="1 6">Cell inner membrane</location>
        <topology evidence="1 6">Multi-pass membrane protein</topology>
    </subcellularLocation>
</comment>
<evidence type="ECO:0000313" key="8">
    <source>
        <dbReference type="Proteomes" id="UP000006055"/>
    </source>
</evidence>
<comment type="function">
    <text evidence="6">Na(+)/H(+) antiporter that extrudes sodium in exchange for external protons.</text>
</comment>
<reference evidence="8" key="1">
    <citation type="submission" date="2012-06" db="EMBL/GenBank/DDBJ databases">
        <title>Complete sequence of chromosome of Desulfomonile tiedjei DSM 6799.</title>
        <authorList>
            <person name="Lucas S."/>
            <person name="Copeland A."/>
            <person name="Lapidus A."/>
            <person name="Glavina del Rio T."/>
            <person name="Dalin E."/>
            <person name="Tice H."/>
            <person name="Bruce D."/>
            <person name="Goodwin L."/>
            <person name="Pitluck S."/>
            <person name="Peters L."/>
            <person name="Ovchinnikova G."/>
            <person name="Zeytun A."/>
            <person name="Lu M."/>
            <person name="Kyrpides N."/>
            <person name="Mavromatis K."/>
            <person name="Ivanova N."/>
            <person name="Brettin T."/>
            <person name="Detter J.C."/>
            <person name="Han C."/>
            <person name="Larimer F."/>
            <person name="Land M."/>
            <person name="Hauser L."/>
            <person name="Markowitz V."/>
            <person name="Cheng J.-F."/>
            <person name="Hugenholtz P."/>
            <person name="Woyke T."/>
            <person name="Wu D."/>
            <person name="Spring S."/>
            <person name="Schroeder M."/>
            <person name="Brambilla E."/>
            <person name="Klenk H.-P."/>
            <person name="Eisen J.A."/>
        </authorList>
    </citation>
    <scope>NUCLEOTIDE SEQUENCE [LARGE SCALE GENOMIC DNA]</scope>
    <source>
        <strain evidence="8">ATCC 49306 / DSM 6799 / DCB-1</strain>
    </source>
</reference>
<evidence type="ECO:0000256" key="3">
    <source>
        <dbReference type="ARBA" id="ARBA00022692"/>
    </source>
</evidence>
<evidence type="ECO:0000256" key="4">
    <source>
        <dbReference type="ARBA" id="ARBA00022989"/>
    </source>
</evidence>
<comment type="similarity">
    <text evidence="6">Belongs to the NhaA Na(+)/H(+) (TC 2.A.33) antiporter family.</text>
</comment>
<dbReference type="PANTHER" id="PTHR30341:SF0">
    <property type="entry name" value="NA(+)_H(+) ANTIPORTER NHAA"/>
    <property type="match status" value="1"/>
</dbReference>
<keyword evidence="6" id="KW-0406">Ion transport</keyword>
<feature type="transmembrane region" description="Helical" evidence="6">
    <location>
        <begin position="394"/>
        <end position="415"/>
    </location>
</feature>
<feature type="transmembrane region" description="Helical" evidence="6">
    <location>
        <begin position="233"/>
        <end position="257"/>
    </location>
</feature>
<dbReference type="PANTHER" id="PTHR30341">
    <property type="entry name" value="SODIUM ION/PROTON ANTIPORTER NHAA-RELATED"/>
    <property type="match status" value="1"/>
</dbReference>
<dbReference type="HAMAP" id="MF_01844">
    <property type="entry name" value="NhaA"/>
    <property type="match status" value="1"/>
</dbReference>
<keyword evidence="2 6" id="KW-1003">Cell membrane</keyword>
<keyword evidence="3 6" id="KW-0812">Transmembrane</keyword>
<accession>I4C9J6</accession>
<feature type="transmembrane region" description="Helical" evidence="6">
    <location>
        <begin position="146"/>
        <end position="165"/>
    </location>
</feature>
<dbReference type="NCBIfam" id="TIGR00773">
    <property type="entry name" value="NhaA"/>
    <property type="match status" value="1"/>
</dbReference>
<organism evidence="7 8">
    <name type="scientific">Desulfomonile tiedjei (strain ATCC 49306 / DSM 6799 / DCB-1)</name>
    <dbReference type="NCBI Taxonomy" id="706587"/>
    <lineage>
        <taxon>Bacteria</taxon>
        <taxon>Pseudomonadati</taxon>
        <taxon>Thermodesulfobacteriota</taxon>
        <taxon>Desulfomonilia</taxon>
        <taxon>Desulfomonilales</taxon>
        <taxon>Desulfomonilaceae</taxon>
        <taxon>Desulfomonile</taxon>
    </lineage>
</organism>
<keyword evidence="6" id="KW-0997">Cell inner membrane</keyword>
<feature type="transmembrane region" description="Helical" evidence="6">
    <location>
        <begin position="201"/>
        <end position="221"/>
    </location>
</feature>
<dbReference type="AlphaFoldDB" id="I4C9J6"/>
<feature type="transmembrane region" description="Helical" evidence="6">
    <location>
        <begin position="82"/>
        <end position="100"/>
    </location>
</feature>
<feature type="transmembrane region" description="Helical" evidence="6">
    <location>
        <begin position="172"/>
        <end position="195"/>
    </location>
</feature>
<dbReference type="RefSeq" id="WP_014811365.1">
    <property type="nucleotide sequence ID" value="NC_018025.1"/>
</dbReference>
<name>I4C9J6_DESTA</name>
<dbReference type="GO" id="GO:0005886">
    <property type="term" value="C:plasma membrane"/>
    <property type="evidence" value="ECO:0007669"/>
    <property type="project" value="UniProtKB-SubCell"/>
</dbReference>
<evidence type="ECO:0000256" key="5">
    <source>
        <dbReference type="ARBA" id="ARBA00023136"/>
    </source>
</evidence>
<keyword evidence="8" id="KW-1185">Reference proteome</keyword>
<dbReference type="KEGG" id="dti:Desti_3589"/>
<feature type="transmembrane region" description="Helical" evidence="6">
    <location>
        <begin position="355"/>
        <end position="378"/>
    </location>
</feature>
<keyword evidence="5 6" id="KW-0472">Membrane</keyword>
<sequence>MIEPVFMKKKIFREGEQLGRLLLRPFELFAEKEASSGILILLASAAALIWVNSGFSESYENLWHIRTLIGAAGIVLDRPLHFWINDGLMALFFFLVGLEIKREVLVGELGSFRKAFLPVSAAVGGMLVPALIYFALNPAGPGLRGWGIPMATDIAFVIGAMTVLGSRIPRGLIVFITALAIADDLGAVLVIALFYTSYISVHYLSIAAVLLLVLVVMNVLGFRKTLPYALVGIPLWLFVHLSGIHSTVAGVLIAMTIPARSRYDTDDFLNRASAVLSQFQCAGSCGYSVYTNSEHQSAVRSLATLCRKVEPPLIRLEFHLHPWVVFLIVPIFALANAGVSLQLSTLLPALSDPVVLGTIAGLVLGKTLGISFASWLAIRTRIAELPEQLDLRHIYAGSILCGIGFTMSLFIANLAFAGTPELATAKIGIFAGSLISFLAGFTMLYVVSRKKEEPRRH</sequence>
<comment type="catalytic activity">
    <reaction evidence="6">
        <text>Na(+)(in) + 2 H(+)(out) = Na(+)(out) + 2 H(+)(in)</text>
        <dbReference type="Rhea" id="RHEA:29251"/>
        <dbReference type="ChEBI" id="CHEBI:15378"/>
        <dbReference type="ChEBI" id="CHEBI:29101"/>
    </reaction>
</comment>
<dbReference type="eggNOG" id="COG3004">
    <property type="taxonomic scope" value="Bacteria"/>
</dbReference>
<gene>
    <name evidence="6" type="primary">nhaA</name>
    <name evidence="7" type="ordered locus">Desti_3589</name>
</gene>
<dbReference type="Pfam" id="PF06965">
    <property type="entry name" value="Na_H_antiport_1"/>
    <property type="match status" value="1"/>
</dbReference>
<dbReference type="Gene3D" id="1.20.1530.10">
    <property type="entry name" value="Na+/H+ antiporter like domain"/>
    <property type="match status" value="1"/>
</dbReference>
<dbReference type="PATRIC" id="fig|706587.4.peg.4080"/>
<dbReference type="InterPro" id="IPR023171">
    <property type="entry name" value="Na/H_antiporter_dom_sf"/>
</dbReference>
<feature type="transmembrane region" description="Helical" evidence="6">
    <location>
        <begin position="112"/>
        <end position="134"/>
    </location>
</feature>
<keyword evidence="6" id="KW-0813">Transport</keyword>
<keyword evidence="6" id="KW-0739">Sodium transport</keyword>
<dbReference type="EMBL" id="CP003360">
    <property type="protein sequence ID" value="AFM26237.1"/>
    <property type="molecule type" value="Genomic_DNA"/>
</dbReference>
<evidence type="ECO:0000256" key="1">
    <source>
        <dbReference type="ARBA" id="ARBA00004429"/>
    </source>
</evidence>
<keyword evidence="6" id="KW-0915">Sodium</keyword>
<proteinExistence type="inferred from homology"/>
<evidence type="ECO:0000256" key="6">
    <source>
        <dbReference type="HAMAP-Rule" id="MF_01844"/>
    </source>
</evidence>
<dbReference type="InterPro" id="IPR004670">
    <property type="entry name" value="NhaA"/>
</dbReference>
<keyword evidence="6" id="KW-0050">Antiport</keyword>
<dbReference type="HOGENOM" id="CLU_015803_1_2_7"/>
<dbReference type="GO" id="GO:0006885">
    <property type="term" value="P:regulation of pH"/>
    <property type="evidence" value="ECO:0007669"/>
    <property type="project" value="UniProtKB-UniRule"/>
</dbReference>
<dbReference type="Proteomes" id="UP000006055">
    <property type="component" value="Chromosome"/>
</dbReference>